<dbReference type="Gene3D" id="2.40.170.20">
    <property type="entry name" value="TonB-dependent receptor, beta-barrel domain"/>
    <property type="match status" value="1"/>
</dbReference>
<evidence type="ECO:0000313" key="10">
    <source>
        <dbReference type="EMBL" id="MPM77858.1"/>
    </source>
</evidence>
<dbReference type="EMBL" id="VSSQ01028233">
    <property type="protein sequence ID" value="MPM77858.1"/>
    <property type="molecule type" value="Genomic_DNA"/>
</dbReference>
<dbReference type="GO" id="GO:0044718">
    <property type="term" value="P:siderophore transmembrane transport"/>
    <property type="evidence" value="ECO:0007669"/>
    <property type="project" value="TreeGrafter"/>
</dbReference>
<dbReference type="InterPro" id="IPR036942">
    <property type="entry name" value="Beta-barrel_TonB_sf"/>
</dbReference>
<evidence type="ECO:0000256" key="6">
    <source>
        <dbReference type="ARBA" id="ARBA00023136"/>
    </source>
</evidence>
<dbReference type="PANTHER" id="PTHR30069:SF29">
    <property type="entry name" value="HEMOGLOBIN AND HEMOGLOBIN-HAPTOGLOBIN-BINDING PROTEIN 1-RELATED"/>
    <property type="match status" value="1"/>
</dbReference>
<dbReference type="GO" id="GO:0009279">
    <property type="term" value="C:cell outer membrane"/>
    <property type="evidence" value="ECO:0007669"/>
    <property type="project" value="UniProtKB-SubCell"/>
</dbReference>
<evidence type="ECO:0000256" key="5">
    <source>
        <dbReference type="ARBA" id="ARBA00023077"/>
    </source>
</evidence>
<comment type="caution">
    <text evidence="10">The sequence shown here is derived from an EMBL/GenBank/DDBJ whole genome shotgun (WGS) entry which is preliminary data.</text>
</comment>
<evidence type="ECO:0000259" key="9">
    <source>
        <dbReference type="Pfam" id="PF00593"/>
    </source>
</evidence>
<evidence type="ECO:0000256" key="3">
    <source>
        <dbReference type="ARBA" id="ARBA00022692"/>
    </source>
</evidence>
<keyword evidence="7" id="KW-0675">Receptor</keyword>
<dbReference type="GO" id="GO:0015344">
    <property type="term" value="F:siderophore uptake transmembrane transporter activity"/>
    <property type="evidence" value="ECO:0007669"/>
    <property type="project" value="TreeGrafter"/>
</dbReference>
<evidence type="ECO:0000256" key="1">
    <source>
        <dbReference type="ARBA" id="ARBA00004571"/>
    </source>
</evidence>
<keyword evidence="5" id="KW-0798">TonB box</keyword>
<proteinExistence type="predicted"/>
<evidence type="ECO:0000256" key="2">
    <source>
        <dbReference type="ARBA" id="ARBA00022448"/>
    </source>
</evidence>
<keyword evidence="6" id="KW-0472">Membrane</keyword>
<name>A0A645CLR8_9ZZZZ</name>
<evidence type="ECO:0000256" key="7">
    <source>
        <dbReference type="ARBA" id="ARBA00023170"/>
    </source>
</evidence>
<gene>
    <name evidence="10" type="primary">btuB_77</name>
    <name evidence="10" type="ORF">SDC9_124866</name>
</gene>
<evidence type="ECO:0000256" key="4">
    <source>
        <dbReference type="ARBA" id="ARBA00022729"/>
    </source>
</evidence>
<keyword evidence="4" id="KW-0732">Signal</keyword>
<reference evidence="10" key="1">
    <citation type="submission" date="2019-08" db="EMBL/GenBank/DDBJ databases">
        <authorList>
            <person name="Kucharzyk K."/>
            <person name="Murdoch R.W."/>
            <person name="Higgins S."/>
            <person name="Loffler F."/>
        </authorList>
    </citation>
    <scope>NUCLEOTIDE SEQUENCE</scope>
</reference>
<comment type="subcellular location">
    <subcellularLocation>
        <location evidence="1">Cell outer membrane</location>
        <topology evidence="1">Multi-pass membrane protein</topology>
    </subcellularLocation>
</comment>
<keyword evidence="2" id="KW-0813">Transport</keyword>
<dbReference type="SUPFAM" id="SSF56935">
    <property type="entry name" value="Porins"/>
    <property type="match status" value="1"/>
</dbReference>
<accession>A0A645CLR8</accession>
<dbReference type="InterPro" id="IPR000531">
    <property type="entry name" value="Beta-barrel_TonB"/>
</dbReference>
<organism evidence="10">
    <name type="scientific">bioreactor metagenome</name>
    <dbReference type="NCBI Taxonomy" id="1076179"/>
    <lineage>
        <taxon>unclassified sequences</taxon>
        <taxon>metagenomes</taxon>
        <taxon>ecological metagenomes</taxon>
    </lineage>
</organism>
<sequence>MVGAGYRIEHIYSTVLGDPMKNGKRVPFEDGIEYTRSKQRDIPSIYIKQTEVIGKWRLNAGLTLERSGELTHLCYGVSGSYSISPYLEANAWVNNSFRNPTFTDLYYKSPTQTGNMNLQPEEMITGRIGIKYTKRNLSSSIYTFYRRGVRMIDWTRESGSDQWSASNITNVNSTGAEYNLKYIMNYGPFKSISLIYAYLDVSKNSPGMHSLYATDFLRHKAALTIDHNIAGNLGASWVFSYQKREGTYLGMENTEVPYKGFMLADLKVFWNRGKYNLSLDITNLFDKDYLYIGNLPQPGRWIKCGVEVRL</sequence>
<feature type="domain" description="TonB-dependent receptor-like beta-barrel" evidence="9">
    <location>
        <begin position="39"/>
        <end position="284"/>
    </location>
</feature>
<evidence type="ECO:0000256" key="8">
    <source>
        <dbReference type="ARBA" id="ARBA00023237"/>
    </source>
</evidence>
<dbReference type="PANTHER" id="PTHR30069">
    <property type="entry name" value="TONB-DEPENDENT OUTER MEMBRANE RECEPTOR"/>
    <property type="match status" value="1"/>
</dbReference>
<keyword evidence="3" id="KW-0812">Transmembrane</keyword>
<keyword evidence="8" id="KW-0998">Cell outer membrane</keyword>
<dbReference type="Pfam" id="PF00593">
    <property type="entry name" value="TonB_dep_Rec_b-barrel"/>
    <property type="match status" value="1"/>
</dbReference>
<dbReference type="AlphaFoldDB" id="A0A645CLR8"/>
<protein>
    <submittedName>
        <fullName evidence="10">Vitamin B12 transporter BtuB</fullName>
    </submittedName>
</protein>
<dbReference type="InterPro" id="IPR039426">
    <property type="entry name" value="TonB-dep_rcpt-like"/>
</dbReference>